<proteinExistence type="predicted"/>
<evidence type="ECO:0000313" key="5">
    <source>
        <dbReference type="Proteomes" id="UP000639772"/>
    </source>
</evidence>
<dbReference type="Proteomes" id="UP000636800">
    <property type="component" value="Unassembled WGS sequence"/>
</dbReference>
<gene>
    <name evidence="3" type="ORF">HPP92_016540</name>
    <name evidence="2" type="ORF">HPP92_027017</name>
</gene>
<protein>
    <submittedName>
        <fullName evidence="3">Uncharacterized protein</fullName>
    </submittedName>
</protein>
<accession>A0A835URD0</accession>
<dbReference type="EMBL" id="JADCNL010000008">
    <property type="protein sequence ID" value="KAG0469840.1"/>
    <property type="molecule type" value="Genomic_DNA"/>
</dbReference>
<sequence>MGRHRADGGVEKGEEEKVRARRKGGGWGGRGKRGVIAEPMERVQLHLLREQCSYPRERNSRNRRGERDQS</sequence>
<evidence type="ECO:0000313" key="4">
    <source>
        <dbReference type="Proteomes" id="UP000636800"/>
    </source>
</evidence>
<evidence type="ECO:0000256" key="1">
    <source>
        <dbReference type="SAM" id="MobiDB-lite"/>
    </source>
</evidence>
<comment type="caution">
    <text evidence="3">The sequence shown here is derived from an EMBL/GenBank/DDBJ whole genome shotgun (WGS) entry which is preliminary data.</text>
</comment>
<reference evidence="4 5" key="1">
    <citation type="journal article" date="2020" name="Nat. Food">
        <title>A phased Vanilla planifolia genome enables genetic improvement of flavour and production.</title>
        <authorList>
            <person name="Hasing T."/>
            <person name="Tang H."/>
            <person name="Brym M."/>
            <person name="Khazi F."/>
            <person name="Huang T."/>
            <person name="Chambers A.H."/>
        </authorList>
    </citation>
    <scope>NUCLEOTIDE SEQUENCE [LARGE SCALE GENOMIC DNA]</scope>
    <source>
        <tissue evidence="3">Leaf</tissue>
    </source>
</reference>
<evidence type="ECO:0000313" key="2">
    <source>
        <dbReference type="EMBL" id="KAG0449955.1"/>
    </source>
</evidence>
<feature type="region of interest" description="Disordered" evidence="1">
    <location>
        <begin position="1"/>
        <end position="70"/>
    </location>
</feature>
<name>A0A835URD0_VANPL</name>
<organism evidence="3 4">
    <name type="scientific">Vanilla planifolia</name>
    <name type="common">Vanilla</name>
    <dbReference type="NCBI Taxonomy" id="51239"/>
    <lineage>
        <taxon>Eukaryota</taxon>
        <taxon>Viridiplantae</taxon>
        <taxon>Streptophyta</taxon>
        <taxon>Embryophyta</taxon>
        <taxon>Tracheophyta</taxon>
        <taxon>Spermatophyta</taxon>
        <taxon>Magnoliopsida</taxon>
        <taxon>Liliopsida</taxon>
        <taxon>Asparagales</taxon>
        <taxon>Orchidaceae</taxon>
        <taxon>Vanilloideae</taxon>
        <taxon>Vanilleae</taxon>
        <taxon>Vanilla</taxon>
    </lineage>
</organism>
<dbReference type="Proteomes" id="UP000639772">
    <property type="component" value="Unassembled WGS sequence"/>
</dbReference>
<feature type="compositionally biased region" description="Basic and acidic residues" evidence="1">
    <location>
        <begin position="1"/>
        <end position="18"/>
    </location>
</feature>
<dbReference type="AlphaFoldDB" id="A0A835URD0"/>
<dbReference type="EMBL" id="JADCNM010000151">
    <property type="protein sequence ID" value="KAG0449955.1"/>
    <property type="molecule type" value="Genomic_DNA"/>
</dbReference>
<evidence type="ECO:0000313" key="3">
    <source>
        <dbReference type="EMBL" id="KAG0469840.1"/>
    </source>
</evidence>
<keyword evidence="4" id="KW-1185">Reference proteome</keyword>
<feature type="compositionally biased region" description="Basic and acidic residues" evidence="1">
    <location>
        <begin position="39"/>
        <end position="70"/>
    </location>
</feature>